<gene>
    <name evidence="3" type="ORF">BV898_17550</name>
</gene>
<name>A0A9X6NFR1_HYPEX</name>
<proteinExistence type="predicted"/>
<feature type="compositionally biased region" description="Basic residues" evidence="1">
    <location>
        <begin position="325"/>
        <end position="345"/>
    </location>
</feature>
<keyword evidence="4" id="KW-1185">Reference proteome</keyword>
<sequence length="379" mass="41754">METVCLWIILISGLAGVGYVVPTSVDSFSPILEDDARGDCQLDPDSICPLGYLQEIRSRLTCNFDGRQADPSPPGPAAFRLLPVCHEGPVVNGAPWINAAFYKYQFERTDKKGQANEVQNGAAAVISKCLRNNINYNSSTSAAAAMLIDPVQATASFQTGTTVSDGSCTKFHLSFWCRLHGVIKVADKTDPNRFYLEVRLHRLTTSGLFEKDGRLIWGNATDYASIESDSWTEVRRSFFESETFSIVFFAHHNNNCSAFVQTIGLDEVETRADKKECVTTPAPTTEPPTTNLPTTDPPTTDPSTTNPPTTGPPMSDTSTSNPPRPTHRRPTHRRPTHRRPTHRRPTHDDRPTATGPTDDRPTDDRPTDDCPPTTGPPMR</sequence>
<evidence type="ECO:0000313" key="4">
    <source>
        <dbReference type="Proteomes" id="UP000192578"/>
    </source>
</evidence>
<feature type="compositionally biased region" description="Basic and acidic residues" evidence="1">
    <location>
        <begin position="346"/>
        <end position="368"/>
    </location>
</feature>
<evidence type="ECO:0000313" key="3">
    <source>
        <dbReference type="EMBL" id="OWA53117.1"/>
    </source>
</evidence>
<feature type="chain" id="PRO_5040719582" description="MAM domain-containing protein" evidence="2">
    <location>
        <begin position="23"/>
        <end position="379"/>
    </location>
</feature>
<keyword evidence="2" id="KW-0732">Signal</keyword>
<dbReference type="EMBL" id="MTYJ01000303">
    <property type="protein sequence ID" value="OWA53117.1"/>
    <property type="molecule type" value="Genomic_DNA"/>
</dbReference>
<protein>
    <recommendedName>
        <fullName evidence="5">MAM domain-containing protein</fullName>
    </recommendedName>
</protein>
<feature type="compositionally biased region" description="Low complexity" evidence="1">
    <location>
        <begin position="279"/>
        <end position="294"/>
    </location>
</feature>
<comment type="caution">
    <text evidence="3">The sequence shown here is derived from an EMBL/GenBank/DDBJ whole genome shotgun (WGS) entry which is preliminary data.</text>
</comment>
<evidence type="ECO:0000256" key="1">
    <source>
        <dbReference type="SAM" id="MobiDB-lite"/>
    </source>
</evidence>
<feature type="region of interest" description="Disordered" evidence="1">
    <location>
        <begin position="274"/>
        <end position="379"/>
    </location>
</feature>
<evidence type="ECO:0008006" key="5">
    <source>
        <dbReference type="Google" id="ProtNLM"/>
    </source>
</evidence>
<dbReference type="AlphaFoldDB" id="A0A9X6NFR1"/>
<feature type="signal peptide" evidence="2">
    <location>
        <begin position="1"/>
        <end position="22"/>
    </location>
</feature>
<reference evidence="4" key="1">
    <citation type="submission" date="2017-01" db="EMBL/GenBank/DDBJ databases">
        <title>Comparative genomics of anhydrobiosis in the tardigrade Hypsibius dujardini.</title>
        <authorList>
            <person name="Yoshida Y."/>
            <person name="Koutsovoulos G."/>
            <person name="Laetsch D."/>
            <person name="Stevens L."/>
            <person name="Kumar S."/>
            <person name="Horikawa D."/>
            <person name="Ishino K."/>
            <person name="Komine S."/>
            <person name="Tomita M."/>
            <person name="Blaxter M."/>
            <person name="Arakawa K."/>
        </authorList>
    </citation>
    <scope>NUCLEOTIDE SEQUENCE [LARGE SCALE GENOMIC DNA]</scope>
    <source>
        <strain evidence="4">Z151</strain>
    </source>
</reference>
<organism evidence="3 4">
    <name type="scientific">Hypsibius exemplaris</name>
    <name type="common">Freshwater tardigrade</name>
    <dbReference type="NCBI Taxonomy" id="2072580"/>
    <lineage>
        <taxon>Eukaryota</taxon>
        <taxon>Metazoa</taxon>
        <taxon>Ecdysozoa</taxon>
        <taxon>Tardigrada</taxon>
        <taxon>Eutardigrada</taxon>
        <taxon>Parachela</taxon>
        <taxon>Hypsibioidea</taxon>
        <taxon>Hypsibiidae</taxon>
        <taxon>Hypsibius</taxon>
    </lineage>
</organism>
<evidence type="ECO:0000256" key="2">
    <source>
        <dbReference type="SAM" id="SignalP"/>
    </source>
</evidence>
<dbReference type="OrthoDB" id="10683338at2759"/>
<dbReference type="Proteomes" id="UP000192578">
    <property type="component" value="Unassembled WGS sequence"/>
</dbReference>
<accession>A0A9X6NFR1</accession>